<evidence type="ECO:0000313" key="3">
    <source>
        <dbReference type="Proteomes" id="UP000639772"/>
    </source>
</evidence>
<evidence type="ECO:0000256" key="1">
    <source>
        <dbReference type="SAM" id="MobiDB-lite"/>
    </source>
</evidence>
<reference evidence="2 3" key="1">
    <citation type="journal article" date="2020" name="Nat. Food">
        <title>A phased Vanilla planifolia genome enables genetic improvement of flavour and production.</title>
        <authorList>
            <person name="Hasing T."/>
            <person name="Tang H."/>
            <person name="Brym M."/>
            <person name="Khazi F."/>
            <person name="Huang T."/>
            <person name="Chambers A.H."/>
        </authorList>
    </citation>
    <scope>NUCLEOTIDE SEQUENCE [LARGE SCALE GENOMIC DNA]</scope>
    <source>
        <tissue evidence="2">Leaf</tissue>
    </source>
</reference>
<protein>
    <submittedName>
        <fullName evidence="2">Uncharacterized protein</fullName>
    </submittedName>
</protein>
<comment type="caution">
    <text evidence="2">The sequence shown here is derived from an EMBL/GenBank/DDBJ whole genome shotgun (WGS) entry which is preliminary data.</text>
</comment>
<feature type="compositionally biased region" description="Basic and acidic residues" evidence="1">
    <location>
        <begin position="17"/>
        <end position="32"/>
    </location>
</feature>
<dbReference type="Proteomes" id="UP000639772">
    <property type="component" value="Chromosome 1"/>
</dbReference>
<feature type="region of interest" description="Disordered" evidence="1">
    <location>
        <begin position="1"/>
        <end position="38"/>
    </location>
</feature>
<gene>
    <name evidence="2" type="ORF">HPP92_003227</name>
</gene>
<proteinExistence type="predicted"/>
<accession>A0A835VN34</accession>
<name>A0A835VN34_VANPL</name>
<evidence type="ECO:0000313" key="2">
    <source>
        <dbReference type="EMBL" id="KAG0503155.1"/>
    </source>
</evidence>
<organism evidence="2 3">
    <name type="scientific">Vanilla planifolia</name>
    <name type="common">Vanilla</name>
    <dbReference type="NCBI Taxonomy" id="51239"/>
    <lineage>
        <taxon>Eukaryota</taxon>
        <taxon>Viridiplantae</taxon>
        <taxon>Streptophyta</taxon>
        <taxon>Embryophyta</taxon>
        <taxon>Tracheophyta</taxon>
        <taxon>Spermatophyta</taxon>
        <taxon>Magnoliopsida</taxon>
        <taxon>Liliopsida</taxon>
        <taxon>Asparagales</taxon>
        <taxon>Orchidaceae</taxon>
        <taxon>Vanilloideae</taxon>
        <taxon>Vanilleae</taxon>
        <taxon>Vanilla</taxon>
    </lineage>
</organism>
<sequence length="86" mass="9808">MITDRVTSHSHTVTDPQSRHDHDHGHDHDHESTVTGFTSQRSRAICLIKRSLIHDHTVTVTFTHVMMLQSRVSDGSHDHLITGHDR</sequence>
<dbReference type="EMBL" id="JADCNM010000001">
    <property type="protein sequence ID" value="KAG0503155.1"/>
    <property type="molecule type" value="Genomic_DNA"/>
</dbReference>
<dbReference type="AlphaFoldDB" id="A0A835VN34"/>